<evidence type="ECO:0000313" key="1">
    <source>
        <dbReference type="EMBL" id="CAH1102850.1"/>
    </source>
</evidence>
<name>A0A9P0CN42_9CUCU</name>
<accession>A0A9P0CN42</accession>
<dbReference type="EMBL" id="OV651825">
    <property type="protein sequence ID" value="CAH1102850.1"/>
    <property type="molecule type" value="Genomic_DNA"/>
</dbReference>
<gene>
    <name evidence="1" type="ORF">PSYICH_LOCUS3638</name>
</gene>
<evidence type="ECO:0008006" key="3">
    <source>
        <dbReference type="Google" id="ProtNLM"/>
    </source>
</evidence>
<dbReference type="InterPro" id="IPR012337">
    <property type="entry name" value="RNaseH-like_sf"/>
</dbReference>
<organism evidence="1 2">
    <name type="scientific">Psylliodes chrysocephalus</name>
    <dbReference type="NCBI Taxonomy" id="3402493"/>
    <lineage>
        <taxon>Eukaryota</taxon>
        <taxon>Metazoa</taxon>
        <taxon>Ecdysozoa</taxon>
        <taxon>Arthropoda</taxon>
        <taxon>Hexapoda</taxon>
        <taxon>Insecta</taxon>
        <taxon>Pterygota</taxon>
        <taxon>Neoptera</taxon>
        <taxon>Endopterygota</taxon>
        <taxon>Coleoptera</taxon>
        <taxon>Polyphaga</taxon>
        <taxon>Cucujiformia</taxon>
        <taxon>Chrysomeloidea</taxon>
        <taxon>Chrysomelidae</taxon>
        <taxon>Galerucinae</taxon>
        <taxon>Alticini</taxon>
        <taxon>Psylliodes</taxon>
    </lineage>
</organism>
<dbReference type="OrthoDB" id="6596666at2759"/>
<dbReference type="AlphaFoldDB" id="A0A9P0CN42"/>
<dbReference type="SUPFAM" id="SSF53098">
    <property type="entry name" value="Ribonuclease H-like"/>
    <property type="match status" value="1"/>
</dbReference>
<dbReference type="Proteomes" id="UP001153636">
    <property type="component" value="Chromosome 13"/>
</dbReference>
<keyword evidence="2" id="KW-1185">Reference proteome</keyword>
<reference evidence="1" key="1">
    <citation type="submission" date="2022-01" db="EMBL/GenBank/DDBJ databases">
        <authorList>
            <person name="King R."/>
        </authorList>
    </citation>
    <scope>NUCLEOTIDE SEQUENCE</scope>
</reference>
<evidence type="ECO:0000313" key="2">
    <source>
        <dbReference type="Proteomes" id="UP001153636"/>
    </source>
</evidence>
<protein>
    <recommendedName>
        <fullName evidence="3">DUF659 domain-containing protein</fullName>
    </recommendedName>
</protein>
<sequence length="330" mass="37231">MQKSEGVDETTDSCGRYIAHALIGVLEEATPGRSYLFASKKLEKANNLTITRFVQDSLTNFFLPDAITGEKFILFLSDAAPYMVKAGQNLKNFYSDMLHVTCLAHGINRVAECTREEFPLVNDMITFVKKVFLKAPIRIQLYKEKCPNISIPPQPVVTRWSTWLDAVMFYADNYETVKSVIDDLTDSSSSALMSSKKLFKNPQIKKDLIFLKTNYFFVSTTITKLEKSYASLTESVALINQFESDCKKICGVTGSLFRKKMESVIQNNTDFHILQNIAKMFAGANTINVPDIKTSIICKYKYAPITSVDVERSFSVFKHGQETKFPSGKL</sequence>
<proteinExistence type="predicted"/>